<dbReference type="PANTHER" id="PTHR33026">
    <property type="entry name" value="OS06G0360600 PROTEIN"/>
    <property type="match status" value="1"/>
</dbReference>
<keyword evidence="3" id="KW-1185">Reference proteome</keyword>
<feature type="compositionally biased region" description="Gly residues" evidence="1">
    <location>
        <begin position="402"/>
        <end position="418"/>
    </location>
</feature>
<evidence type="ECO:0000313" key="3">
    <source>
        <dbReference type="Proteomes" id="UP000275267"/>
    </source>
</evidence>
<feature type="compositionally biased region" description="Low complexity" evidence="1">
    <location>
        <begin position="282"/>
        <end position="294"/>
    </location>
</feature>
<evidence type="ECO:0000313" key="2">
    <source>
        <dbReference type="EMBL" id="RLN42538.1"/>
    </source>
</evidence>
<reference evidence="3" key="1">
    <citation type="journal article" date="2019" name="Nat. Commun.">
        <title>The genome of broomcorn millet.</title>
        <authorList>
            <person name="Zou C."/>
            <person name="Miki D."/>
            <person name="Li D."/>
            <person name="Tang Q."/>
            <person name="Xiao L."/>
            <person name="Rajput S."/>
            <person name="Deng P."/>
            <person name="Jia W."/>
            <person name="Huang R."/>
            <person name="Zhang M."/>
            <person name="Sun Y."/>
            <person name="Hu J."/>
            <person name="Fu X."/>
            <person name="Schnable P.S."/>
            <person name="Li F."/>
            <person name="Zhang H."/>
            <person name="Feng B."/>
            <person name="Zhu X."/>
            <person name="Liu R."/>
            <person name="Schnable J.C."/>
            <person name="Zhu J.-K."/>
            <person name="Zhang H."/>
        </authorList>
    </citation>
    <scope>NUCLEOTIDE SEQUENCE [LARGE SCALE GENOMIC DNA]</scope>
</reference>
<comment type="caution">
    <text evidence="2">The sequence shown here is derived from an EMBL/GenBank/DDBJ whole genome shotgun (WGS) entry which is preliminary data.</text>
</comment>
<feature type="region of interest" description="Disordered" evidence="1">
    <location>
        <begin position="1"/>
        <end position="33"/>
    </location>
</feature>
<gene>
    <name evidence="2" type="ORF">C2845_PM01G40950</name>
</gene>
<organism evidence="2 3">
    <name type="scientific">Panicum miliaceum</name>
    <name type="common">Proso millet</name>
    <name type="synonym">Broomcorn millet</name>
    <dbReference type="NCBI Taxonomy" id="4540"/>
    <lineage>
        <taxon>Eukaryota</taxon>
        <taxon>Viridiplantae</taxon>
        <taxon>Streptophyta</taxon>
        <taxon>Embryophyta</taxon>
        <taxon>Tracheophyta</taxon>
        <taxon>Spermatophyta</taxon>
        <taxon>Magnoliopsida</taxon>
        <taxon>Liliopsida</taxon>
        <taxon>Poales</taxon>
        <taxon>Poaceae</taxon>
        <taxon>PACMAD clade</taxon>
        <taxon>Panicoideae</taxon>
        <taxon>Panicodae</taxon>
        <taxon>Paniceae</taxon>
        <taxon>Panicinae</taxon>
        <taxon>Panicum</taxon>
        <taxon>Panicum sect. Panicum</taxon>
    </lineage>
</organism>
<feature type="compositionally biased region" description="Low complexity" evidence="1">
    <location>
        <begin position="357"/>
        <end position="368"/>
    </location>
</feature>
<dbReference type="PANTHER" id="PTHR33026:SF7">
    <property type="entry name" value="OS03G0100275 PROTEIN"/>
    <property type="match status" value="1"/>
</dbReference>
<dbReference type="OrthoDB" id="685425at2759"/>
<proteinExistence type="predicted"/>
<feature type="compositionally biased region" description="Polar residues" evidence="1">
    <location>
        <begin position="301"/>
        <end position="315"/>
    </location>
</feature>
<dbReference type="EMBL" id="PQIB02000001">
    <property type="protein sequence ID" value="RLN42538.1"/>
    <property type="molecule type" value="Genomic_DNA"/>
</dbReference>
<feature type="region of interest" description="Disordered" evidence="1">
    <location>
        <begin position="233"/>
        <end position="316"/>
    </location>
</feature>
<dbReference type="AlphaFoldDB" id="A0A3L6TTT2"/>
<accession>A0A3L6TTT2</accession>
<feature type="region of interest" description="Disordered" evidence="1">
    <location>
        <begin position="329"/>
        <end position="418"/>
    </location>
</feature>
<protein>
    <recommendedName>
        <fullName evidence="4">Retrotransposon protein, putative, unclassified</fullName>
    </recommendedName>
</protein>
<evidence type="ECO:0008006" key="4">
    <source>
        <dbReference type="Google" id="ProtNLM"/>
    </source>
</evidence>
<sequence length="418" mass="46224">MPRKSTAGRGKKREGEGEGGSPPSAKVAKTVAEGEWRASTIRERDLLRLIAEQAFLGIRPHFNLFRHLFHLKQQPDENNPALVGGAGVQLRDKALYLEYTTPSTLSEWHAQWFYIENHQPSLHGWDNSPPQRQECWLKKLTKEERRDIPELMKRIKALKDKGVTGESVAYSFIERRIQLLQQRVHPCFEYQGLQDPSRMARDVPSVEEIMRRVTRLFKGVNLEPYIPRLFGADNSLDPRFRSDPPELIFEEPAQNPPTKRSAGDAVADPPRPQLVATRKWRTAAATNTATGRQATKLETPKPTTSNTAQVGTSEHSLPKELVVESTAEPPIVEDVPAVNEGKDLEPLASPKVEPEMEAPGTTPGPTVEEGTRTDQQGVASIPGQQDAPGTFSGTRRTRSPGGLPGTRASGGRGPSPES</sequence>
<dbReference type="Proteomes" id="UP000275267">
    <property type="component" value="Unassembled WGS sequence"/>
</dbReference>
<name>A0A3L6TTT2_PANMI</name>
<evidence type="ECO:0000256" key="1">
    <source>
        <dbReference type="SAM" id="MobiDB-lite"/>
    </source>
</evidence>